<dbReference type="KEGG" id="tim:GMBLW1_46020"/>
<evidence type="ECO:0000313" key="2">
    <source>
        <dbReference type="Proteomes" id="UP000464378"/>
    </source>
</evidence>
<dbReference type="AlphaFoldDB" id="A0A6C2YT79"/>
<name>A0A6C2YT79_9BACT</name>
<protein>
    <submittedName>
        <fullName evidence="1">Uncharacterized protein</fullName>
    </submittedName>
</protein>
<dbReference type="InterPro" id="IPR038765">
    <property type="entry name" value="Papain-like_cys_pep_sf"/>
</dbReference>
<dbReference type="RefSeq" id="WP_162659657.1">
    <property type="nucleotide sequence ID" value="NZ_LR593887.1"/>
</dbReference>
<dbReference type="InParanoid" id="A0A6C2YT79"/>
<gene>
    <name evidence="1" type="ORF">GMBLW1_46020</name>
</gene>
<dbReference type="Proteomes" id="UP000464378">
    <property type="component" value="Chromosome"/>
</dbReference>
<dbReference type="EMBL" id="LR593887">
    <property type="protein sequence ID" value="VTS06543.1"/>
    <property type="molecule type" value="Genomic_DNA"/>
</dbReference>
<dbReference type="EMBL" id="LR586016">
    <property type="protein sequence ID" value="VIP04591.1"/>
    <property type="molecule type" value="Genomic_DNA"/>
</dbReference>
<evidence type="ECO:0000313" key="1">
    <source>
        <dbReference type="EMBL" id="VIP04591.1"/>
    </source>
</evidence>
<reference evidence="1" key="1">
    <citation type="submission" date="2019-04" db="EMBL/GenBank/DDBJ databases">
        <authorList>
            <consortium name="Science for Life Laboratories"/>
        </authorList>
    </citation>
    <scope>NUCLEOTIDE SEQUENCE</scope>
    <source>
        <strain evidence="1">MBLW1</strain>
    </source>
</reference>
<dbReference type="SUPFAM" id="SSF54001">
    <property type="entry name" value="Cysteine proteinases"/>
    <property type="match status" value="1"/>
</dbReference>
<organism evidence="1">
    <name type="scientific">Tuwongella immobilis</name>
    <dbReference type="NCBI Taxonomy" id="692036"/>
    <lineage>
        <taxon>Bacteria</taxon>
        <taxon>Pseudomonadati</taxon>
        <taxon>Planctomycetota</taxon>
        <taxon>Planctomycetia</taxon>
        <taxon>Gemmatales</taxon>
        <taxon>Gemmataceae</taxon>
        <taxon>Tuwongella</taxon>
    </lineage>
</organism>
<keyword evidence="2" id="KW-1185">Reference proteome</keyword>
<sequence>MIAGLLLAWSVAALPPVLLPGQPFGFIRQQDTDRGIPWVPQEGDVLLMSSKNWSFSIMYGFARSGHPYHSAMLVRRATGELMVFEVGGGGASSVTARPIPDRFLSYIEDYIIKKHEPIIWVRARTRPLTPEQSAKLTRYVEERIGRAFTSQSQLGGLLLPRPIHRATRPDERIYFCSQLVAEALKQTGLVEMRESVKTTSLFPRNLLFDRRIDLEGDWSIPLRWTPNSGTPTVRPLLSPR</sequence>
<accession>A0A6C2YT79</accession>
<proteinExistence type="predicted"/>
<dbReference type="Gene3D" id="3.90.1720.10">
    <property type="entry name" value="endopeptidase domain like (from Nostoc punctiforme)"/>
    <property type="match status" value="1"/>
</dbReference>